<feature type="transmembrane region" description="Helical" evidence="11">
    <location>
        <begin position="324"/>
        <end position="347"/>
    </location>
</feature>
<feature type="transmembrane region" description="Helical" evidence="11">
    <location>
        <begin position="128"/>
        <end position="150"/>
    </location>
</feature>
<feature type="transmembrane region" description="Helical" evidence="11">
    <location>
        <begin position="931"/>
        <end position="953"/>
    </location>
</feature>
<evidence type="ECO:0000256" key="5">
    <source>
        <dbReference type="ARBA" id="ARBA00022692"/>
    </source>
</evidence>
<evidence type="ECO:0000256" key="3">
    <source>
        <dbReference type="ARBA" id="ARBA00022449"/>
    </source>
</evidence>
<feature type="transmembrane region" description="Helical" evidence="11">
    <location>
        <begin position="853"/>
        <end position="870"/>
    </location>
</feature>
<feature type="transmembrane region" description="Helical" evidence="11">
    <location>
        <begin position="627"/>
        <end position="645"/>
    </location>
</feature>
<feature type="transmembrane region" description="Helical" evidence="11">
    <location>
        <begin position="508"/>
        <end position="526"/>
    </location>
</feature>
<evidence type="ECO:0000259" key="12">
    <source>
        <dbReference type="Pfam" id="PF00361"/>
    </source>
</evidence>
<evidence type="ECO:0000256" key="9">
    <source>
        <dbReference type="RuleBase" id="RU000320"/>
    </source>
</evidence>
<feature type="transmembrane region" description="Helical" evidence="11">
    <location>
        <begin position="568"/>
        <end position="590"/>
    </location>
</feature>
<dbReference type="RefSeq" id="WP_039415294.1">
    <property type="nucleotide sequence ID" value="NZ_JWSZ01000010.1"/>
</dbReference>
<dbReference type="PANTHER" id="PTHR43373:SF1">
    <property type="entry name" value="NA(+)_H(+) ANTIPORTER SUBUNIT A"/>
    <property type="match status" value="1"/>
</dbReference>
<dbReference type="PRINTS" id="PR01434">
    <property type="entry name" value="NADHDHGNASE5"/>
</dbReference>
<evidence type="ECO:0000256" key="4">
    <source>
        <dbReference type="ARBA" id="ARBA00022475"/>
    </source>
</evidence>
<feature type="transmembrane region" description="Helical" evidence="11">
    <location>
        <begin position="690"/>
        <end position="713"/>
    </location>
</feature>
<feature type="transmembrane region" description="Helical" evidence="11">
    <location>
        <begin position="750"/>
        <end position="767"/>
    </location>
</feature>
<feature type="transmembrane region" description="Helical" evidence="11">
    <location>
        <begin position="368"/>
        <end position="390"/>
    </location>
</feature>
<keyword evidence="4" id="KW-1003">Cell membrane</keyword>
<dbReference type="GO" id="GO:0005886">
    <property type="term" value="C:plasma membrane"/>
    <property type="evidence" value="ECO:0007669"/>
    <property type="project" value="UniProtKB-SubCell"/>
</dbReference>
<feature type="transmembrane region" description="Helical" evidence="11">
    <location>
        <begin position="162"/>
        <end position="185"/>
    </location>
</feature>
<feature type="transmembrane region" description="Helical" evidence="11">
    <location>
        <begin position="455"/>
        <end position="478"/>
    </location>
</feature>
<dbReference type="NCBIfam" id="NF009284">
    <property type="entry name" value="PRK12644.1"/>
    <property type="match status" value="1"/>
</dbReference>
<keyword evidence="7" id="KW-0406">Ion transport</keyword>
<proteinExistence type="predicted"/>
<feature type="transmembrane region" description="Helical" evidence="11">
    <location>
        <begin position="826"/>
        <end position="847"/>
    </location>
</feature>
<evidence type="ECO:0000256" key="8">
    <source>
        <dbReference type="ARBA" id="ARBA00023136"/>
    </source>
</evidence>
<keyword evidence="2" id="KW-0813">Transport</keyword>
<organism evidence="17 18">
    <name type="scientific">Microbacterium hominis</name>
    <dbReference type="NCBI Taxonomy" id="162426"/>
    <lineage>
        <taxon>Bacteria</taxon>
        <taxon>Bacillati</taxon>
        <taxon>Actinomycetota</taxon>
        <taxon>Actinomycetes</taxon>
        <taxon>Micrococcales</taxon>
        <taxon>Microbacteriaceae</taxon>
        <taxon>Microbacterium</taxon>
    </lineage>
</organism>
<dbReference type="InterPro" id="IPR050616">
    <property type="entry name" value="CPA3_Na-H_Antiporter_A"/>
</dbReference>
<comment type="subcellular location">
    <subcellularLocation>
        <location evidence="1">Cell membrane</location>
        <topology evidence="1">Multi-pass membrane protein</topology>
    </subcellularLocation>
    <subcellularLocation>
        <location evidence="9">Membrane</location>
        <topology evidence="9">Multi-pass membrane protein</topology>
    </subcellularLocation>
</comment>
<protein>
    <submittedName>
        <fullName evidence="17">Monovalent cation/H+ antiporter subunit A</fullName>
    </submittedName>
</protein>
<evidence type="ECO:0000313" key="17">
    <source>
        <dbReference type="EMBL" id="KIC58002.1"/>
    </source>
</evidence>
<name>A0A0B4CNC6_9MICO</name>
<feature type="region of interest" description="Disordered" evidence="10">
    <location>
        <begin position="789"/>
        <end position="810"/>
    </location>
</feature>
<dbReference type="PANTHER" id="PTHR43373">
    <property type="entry name" value="NA(+)/H(+) ANTIPORTER SUBUNIT"/>
    <property type="match status" value="1"/>
</dbReference>
<dbReference type="Proteomes" id="UP000031202">
    <property type="component" value="Unassembled WGS sequence"/>
</dbReference>
<feature type="transmembrane region" description="Helical" evidence="11">
    <location>
        <begin position="243"/>
        <end position="264"/>
    </location>
</feature>
<dbReference type="Pfam" id="PF13244">
    <property type="entry name" value="MbhD"/>
    <property type="match status" value="1"/>
</dbReference>
<evidence type="ECO:0000259" key="16">
    <source>
        <dbReference type="Pfam" id="PF20501"/>
    </source>
</evidence>
<feature type="transmembrane region" description="Helical" evidence="11">
    <location>
        <begin position="300"/>
        <end position="318"/>
    </location>
</feature>
<dbReference type="GO" id="GO:0006811">
    <property type="term" value="P:monoatomic ion transport"/>
    <property type="evidence" value="ECO:0007669"/>
    <property type="project" value="UniProtKB-KW"/>
</dbReference>
<dbReference type="InterPro" id="IPR025383">
    <property type="entry name" value="MrpA_C/MbhD"/>
</dbReference>
<feature type="transmembrane region" description="Helical" evidence="11">
    <location>
        <begin position="270"/>
        <end position="288"/>
    </location>
</feature>
<dbReference type="EMBL" id="JWSZ01000010">
    <property type="protein sequence ID" value="KIC58002.1"/>
    <property type="molecule type" value="Genomic_DNA"/>
</dbReference>
<feature type="domain" description="MrpA C-terminal/MbhD" evidence="15">
    <location>
        <begin position="611"/>
        <end position="674"/>
    </location>
</feature>
<feature type="domain" description="Na+/H+ antiporter MnhB subunit-related protein" evidence="14">
    <location>
        <begin position="828"/>
        <end position="950"/>
    </location>
</feature>
<gene>
    <name evidence="17" type="ORF">RM52_07975</name>
</gene>
<feature type="transmembrane region" description="Helical" evidence="11">
    <location>
        <begin position="410"/>
        <end position="434"/>
    </location>
</feature>
<feature type="domain" description="NADH-Ubiquinone oxidoreductase (complex I) chain 5 N-terminal" evidence="13">
    <location>
        <begin position="62"/>
        <end position="99"/>
    </location>
</feature>
<keyword evidence="5 9" id="KW-0812">Transmembrane</keyword>
<feature type="transmembrane region" description="Helical" evidence="11">
    <location>
        <begin position="651"/>
        <end position="670"/>
    </location>
</feature>
<keyword evidence="8 11" id="KW-0472">Membrane</keyword>
<feature type="transmembrane region" description="Helical" evidence="11">
    <location>
        <begin position="891"/>
        <end position="911"/>
    </location>
</feature>
<feature type="domain" description="NADH:quinone oxidoreductase/Mrp antiporter transmembrane" evidence="12">
    <location>
        <begin position="126"/>
        <end position="403"/>
    </location>
</feature>
<evidence type="ECO:0000313" key="18">
    <source>
        <dbReference type="Proteomes" id="UP000031202"/>
    </source>
</evidence>
<dbReference type="InterPro" id="IPR007182">
    <property type="entry name" value="MnhB"/>
</dbReference>
<dbReference type="Pfam" id="PF00361">
    <property type="entry name" value="Proton_antipo_M"/>
    <property type="match status" value="1"/>
</dbReference>
<evidence type="ECO:0000259" key="13">
    <source>
        <dbReference type="Pfam" id="PF00662"/>
    </source>
</evidence>
<feature type="transmembrane region" description="Helical" evidence="11">
    <location>
        <begin position="602"/>
        <end position="620"/>
    </location>
</feature>
<sequence>MLVLLAAFAVIPLALPWLVGRIGSRAFFVAALLPVVAFVHAAMATPEVIAGRVPAESLPWIPQLGIDLSMRMDTLSWVLTLIVTGVGALVLLYCRWYFDGKTQGVGLFAAVLLGFAGAMYGLVLTDDIIVLVMFWEITSILSYLLIGFYHARGASRRAALQALLVTTLGGLVMFVGAVMLSVIYGTNSITAIVSGAAALRPGSDGLLATAIVLLLVGALSKSAIFPFHFWLPGAMAAPTPVSAYLHAAAMVKAGIYLIARLAPAFAENELWRPIVIGLGIFTMLLGSFQALRESDLKRILAFGTVSQLGMLTVVLGYGERNSALAGLALLIGHALFKSALFLVVGVIDRQLSTRDIGELSGVGRQAPTLAVVSIIAIASMVGFAPTVGFVAKEAVLSSLLEGGTRPDALIPLLGILLGSILTTAYGLRFVWGAFWTKKDADGAARPATQWPDPPLGFLAAPILLAVLTLAAGFTAPLLDHAFSGYADTLPTAGGYPYHLALWHGWEPALFLSLASIALGALVFTIAQRTGRMPRRVLPFTAADVYNLVLRMIARIAVWTTTFTQRGSLPVYVGTIFVVFVAAEGTALFAGRDWQISLDAWQTPMQLVVAPIMIVAGIFAVRARKRYTGVVLVSATGLGMIALFATSGAPDLALTQILVETVTLVAFALVLRRIPARLGEHNASVKPILRAILAVAVGATMAMVAMVATGARVATPISDRFPDLAYELGHGKNVVNVALVDLRGWDTMGELSVLILAATGVASLVFVTHRSDLISRSISALPTGVTRTRRPLIETAEGPRPRGSDPDSTRQTWLVGGQKVRPENRSILLEVIVRILFHTIIVVSIYLLFAGHNLPGGGFAGGLVAGMALVMRYVAGGRYELGAAAPTDAGRLLGAGMTLAVASAVVPLLFGLPPLKSVFWEAEIPVVGHIEFVTSTLFDIGVYLVVIGLVLDVLRSLGGEVDRQTQELRERGVLVS</sequence>
<dbReference type="InterPro" id="IPR046806">
    <property type="entry name" value="MrpA_C/MbhE"/>
</dbReference>
<evidence type="ECO:0000256" key="1">
    <source>
        <dbReference type="ARBA" id="ARBA00004651"/>
    </source>
</evidence>
<feature type="transmembrane region" description="Helical" evidence="11">
    <location>
        <begin position="74"/>
        <end position="93"/>
    </location>
</feature>
<evidence type="ECO:0000256" key="2">
    <source>
        <dbReference type="ARBA" id="ARBA00022448"/>
    </source>
</evidence>
<keyword evidence="6 11" id="KW-1133">Transmembrane helix</keyword>
<dbReference type="Pfam" id="PF00662">
    <property type="entry name" value="Proton_antipo_N"/>
    <property type="match status" value="1"/>
</dbReference>
<dbReference type="InterPro" id="IPR001516">
    <property type="entry name" value="Proton_antipo_N"/>
</dbReference>
<feature type="transmembrane region" description="Helical" evidence="11">
    <location>
        <begin position="205"/>
        <end position="231"/>
    </location>
</feature>
<evidence type="ECO:0000256" key="6">
    <source>
        <dbReference type="ARBA" id="ARBA00022989"/>
    </source>
</evidence>
<keyword evidence="3" id="KW-0050">Antiport</keyword>
<dbReference type="AlphaFoldDB" id="A0A0B4CNC6"/>
<feature type="transmembrane region" description="Helical" evidence="11">
    <location>
        <begin position="105"/>
        <end position="122"/>
    </location>
</feature>
<evidence type="ECO:0000256" key="10">
    <source>
        <dbReference type="SAM" id="MobiDB-lite"/>
    </source>
</evidence>
<evidence type="ECO:0000256" key="7">
    <source>
        <dbReference type="ARBA" id="ARBA00023065"/>
    </source>
</evidence>
<feature type="domain" description="MrpA C-terminal/MbhE" evidence="16">
    <location>
        <begin position="691"/>
        <end position="764"/>
    </location>
</feature>
<evidence type="ECO:0000259" key="15">
    <source>
        <dbReference type="Pfam" id="PF13244"/>
    </source>
</evidence>
<reference evidence="17 18" key="1">
    <citation type="submission" date="2014-12" db="EMBL/GenBank/DDBJ databases">
        <title>Genome sequencing of Microbacterium hominis TPW29.</title>
        <authorList>
            <person name="Tan P.W."/>
            <person name="Chan K.-G."/>
        </authorList>
    </citation>
    <scope>NUCLEOTIDE SEQUENCE [LARGE SCALE GENOMIC DNA]</scope>
    <source>
        <strain evidence="17 18">TPW29</strain>
    </source>
</reference>
<comment type="caution">
    <text evidence="17">The sequence shown here is derived from an EMBL/GenBank/DDBJ whole genome shotgun (WGS) entry which is preliminary data.</text>
</comment>
<dbReference type="GO" id="GO:0015297">
    <property type="term" value="F:antiporter activity"/>
    <property type="evidence" value="ECO:0007669"/>
    <property type="project" value="UniProtKB-KW"/>
</dbReference>
<feature type="compositionally biased region" description="Basic and acidic residues" evidence="10">
    <location>
        <begin position="796"/>
        <end position="807"/>
    </location>
</feature>
<dbReference type="InterPro" id="IPR001750">
    <property type="entry name" value="ND/Mrp_TM"/>
</dbReference>
<dbReference type="Pfam" id="PF04039">
    <property type="entry name" value="MnhB"/>
    <property type="match status" value="1"/>
</dbReference>
<evidence type="ECO:0000256" key="11">
    <source>
        <dbReference type="SAM" id="Phobius"/>
    </source>
</evidence>
<evidence type="ECO:0000259" key="14">
    <source>
        <dbReference type="Pfam" id="PF04039"/>
    </source>
</evidence>
<accession>A0A0B4CNC6</accession>
<dbReference type="Pfam" id="PF20501">
    <property type="entry name" value="MbhE"/>
    <property type="match status" value="1"/>
</dbReference>